<dbReference type="InterPro" id="IPR003190">
    <property type="entry name" value="Asp_decarbox"/>
</dbReference>
<dbReference type="AlphaFoldDB" id="E1QFH2"/>
<evidence type="ECO:0000313" key="14">
    <source>
        <dbReference type="EMBL" id="ADK84308.1"/>
    </source>
</evidence>
<evidence type="ECO:0000256" key="11">
    <source>
        <dbReference type="PIRSR" id="PIRSR006246-2"/>
    </source>
</evidence>
<feature type="active site" description="Proton donor" evidence="9 10">
    <location>
        <position position="58"/>
    </location>
</feature>
<dbReference type="InterPro" id="IPR009010">
    <property type="entry name" value="Asp_de-COase-like_dom_sf"/>
</dbReference>
<keyword evidence="3 9" id="KW-0210">Decarboxylase</keyword>
<reference evidence="14 15" key="1">
    <citation type="journal article" date="2010" name="Stand. Genomic Sci.">
        <title>Complete genome sequence of Desulfarculus baarsii type strain (2st14).</title>
        <authorList>
            <person name="Sun H."/>
            <person name="Spring S."/>
            <person name="Lapidus A."/>
            <person name="Davenport K."/>
            <person name="Del Rio T.G."/>
            <person name="Tice H."/>
            <person name="Nolan M."/>
            <person name="Copeland A."/>
            <person name="Cheng J.F."/>
            <person name="Lucas S."/>
            <person name="Tapia R."/>
            <person name="Goodwin L."/>
            <person name="Pitluck S."/>
            <person name="Ivanova N."/>
            <person name="Pagani I."/>
            <person name="Mavromatis K."/>
            <person name="Ovchinnikova G."/>
            <person name="Pati A."/>
            <person name="Chen A."/>
            <person name="Palaniappan K."/>
            <person name="Hauser L."/>
            <person name="Chang Y.J."/>
            <person name="Jeffries C.D."/>
            <person name="Detter J.C."/>
            <person name="Han C."/>
            <person name="Rohde M."/>
            <person name="Brambilla E."/>
            <person name="Goker M."/>
            <person name="Woyke T."/>
            <person name="Bristow J."/>
            <person name="Eisen J.A."/>
            <person name="Markowitz V."/>
            <person name="Hugenholtz P."/>
            <person name="Kyrpides N.C."/>
            <person name="Klenk H.P."/>
            <person name="Land M."/>
        </authorList>
    </citation>
    <scope>NUCLEOTIDE SEQUENCE [LARGE SCALE GENOMIC DNA]</scope>
    <source>
        <strain evidence="15">ATCC 33931 / DSM 2075 / LMG 7858 / VKM B-1802 / 2st14</strain>
    </source>
</reference>
<keyword evidence="8 9" id="KW-0670">Pyruvate</keyword>
<keyword evidence="7 9" id="KW-0704">Schiff base</keyword>
<comment type="cofactor">
    <cofactor evidence="9 10">
        <name>pyruvate</name>
        <dbReference type="ChEBI" id="CHEBI:15361"/>
    </cofactor>
    <text evidence="9 10">Binds 1 pyruvoyl group covalently per subunit.</text>
</comment>
<dbReference type="HAMAP" id="MF_00446">
    <property type="entry name" value="PanD"/>
    <property type="match status" value="1"/>
</dbReference>
<dbReference type="HOGENOM" id="CLU_115305_2_0_7"/>
<comment type="function">
    <text evidence="9">Catalyzes the pyruvoyl-dependent decarboxylation of aspartate to produce beta-alanine.</text>
</comment>
<feature type="chain" id="PRO_5013997821" description="Aspartate 1-decarboxylase alpha chain" evidence="9 13">
    <location>
        <begin position="25"/>
        <end position="129"/>
    </location>
</feature>
<dbReference type="UniPathway" id="UPA00028">
    <property type="reaction ID" value="UER00002"/>
</dbReference>
<evidence type="ECO:0000256" key="8">
    <source>
        <dbReference type="ARBA" id="ARBA00023317"/>
    </source>
</evidence>
<gene>
    <name evidence="9" type="primary">panD</name>
    <name evidence="14" type="ordered locus">Deba_0938</name>
</gene>
<accession>E1QFH2</accession>
<comment type="subcellular location">
    <subcellularLocation>
        <location evidence="9">Cytoplasm</location>
    </subcellularLocation>
</comment>
<dbReference type="GO" id="GO:0004068">
    <property type="term" value="F:aspartate 1-decarboxylase activity"/>
    <property type="evidence" value="ECO:0007669"/>
    <property type="project" value="UniProtKB-UniRule"/>
</dbReference>
<feature type="active site" description="Schiff-base intermediate with substrate; via pyruvic acid" evidence="9 10">
    <location>
        <position position="25"/>
    </location>
</feature>
<dbReference type="RefSeq" id="WP_013257762.1">
    <property type="nucleotide sequence ID" value="NC_014365.1"/>
</dbReference>
<keyword evidence="1 9" id="KW-0963">Cytoplasm</keyword>
<comment type="catalytic activity">
    <reaction evidence="9">
        <text>L-aspartate + H(+) = beta-alanine + CO2</text>
        <dbReference type="Rhea" id="RHEA:19497"/>
        <dbReference type="ChEBI" id="CHEBI:15378"/>
        <dbReference type="ChEBI" id="CHEBI:16526"/>
        <dbReference type="ChEBI" id="CHEBI:29991"/>
        <dbReference type="ChEBI" id="CHEBI:57966"/>
        <dbReference type="EC" id="4.1.1.11"/>
    </reaction>
</comment>
<dbReference type="PIRSF" id="PIRSF006246">
    <property type="entry name" value="Asp_decarbox"/>
    <property type="match status" value="1"/>
</dbReference>
<dbReference type="GO" id="GO:0005829">
    <property type="term" value="C:cytosol"/>
    <property type="evidence" value="ECO:0007669"/>
    <property type="project" value="TreeGrafter"/>
</dbReference>
<comment type="similarity">
    <text evidence="9">Belongs to the PanD family.</text>
</comment>
<comment type="subunit">
    <text evidence="9">Heterooctamer of four alpha and four beta subunits.</text>
</comment>
<evidence type="ECO:0000256" key="5">
    <source>
        <dbReference type="ARBA" id="ARBA00023145"/>
    </source>
</evidence>
<evidence type="ECO:0000256" key="2">
    <source>
        <dbReference type="ARBA" id="ARBA00022655"/>
    </source>
</evidence>
<protein>
    <recommendedName>
        <fullName evidence="9">Aspartate 1-decarboxylase</fullName>
        <ecNumber evidence="9">4.1.1.11</ecNumber>
    </recommendedName>
    <alternativeName>
        <fullName evidence="9">Aspartate alpha-decarboxylase</fullName>
    </alternativeName>
    <component>
        <recommendedName>
            <fullName evidence="9">Aspartate 1-decarboxylase beta chain</fullName>
        </recommendedName>
    </component>
    <component>
        <recommendedName>
            <fullName evidence="9">Aspartate 1-decarboxylase alpha chain</fullName>
        </recommendedName>
    </component>
</protein>
<evidence type="ECO:0000313" key="15">
    <source>
        <dbReference type="Proteomes" id="UP000009047"/>
    </source>
</evidence>
<dbReference type="eggNOG" id="COG0853">
    <property type="taxonomic scope" value="Bacteria"/>
</dbReference>
<dbReference type="CDD" id="cd06919">
    <property type="entry name" value="Asp_decarbox"/>
    <property type="match status" value="1"/>
</dbReference>
<dbReference type="KEGG" id="dbr:Deba_0938"/>
<evidence type="ECO:0000256" key="12">
    <source>
        <dbReference type="PIRSR" id="PIRSR006246-3"/>
    </source>
</evidence>
<dbReference type="Proteomes" id="UP000009047">
    <property type="component" value="Chromosome"/>
</dbReference>
<feature type="modified residue" description="Pyruvic acid (Ser)" evidence="9 12">
    <location>
        <position position="25"/>
    </location>
</feature>
<dbReference type="GO" id="GO:0006523">
    <property type="term" value="P:alanine biosynthetic process"/>
    <property type="evidence" value="ECO:0007669"/>
    <property type="project" value="InterPro"/>
</dbReference>
<dbReference type="EMBL" id="CP002085">
    <property type="protein sequence ID" value="ADK84308.1"/>
    <property type="molecule type" value="Genomic_DNA"/>
</dbReference>
<feature type="binding site" evidence="9 11">
    <location>
        <position position="57"/>
    </location>
    <ligand>
        <name>substrate</name>
    </ligand>
</feature>
<dbReference type="Pfam" id="PF02261">
    <property type="entry name" value="Asp_decarbox"/>
    <property type="match status" value="1"/>
</dbReference>
<keyword evidence="5 9" id="KW-0865">Zymogen</keyword>
<evidence type="ECO:0000256" key="4">
    <source>
        <dbReference type="ARBA" id="ARBA00022813"/>
    </source>
</evidence>
<evidence type="ECO:0000256" key="10">
    <source>
        <dbReference type="PIRSR" id="PIRSR006246-1"/>
    </source>
</evidence>
<dbReference type="OrthoDB" id="9803983at2"/>
<evidence type="ECO:0000256" key="3">
    <source>
        <dbReference type="ARBA" id="ARBA00022793"/>
    </source>
</evidence>
<feature type="binding site" evidence="9 11">
    <location>
        <begin position="73"/>
        <end position="75"/>
    </location>
    <ligand>
        <name>substrate</name>
    </ligand>
</feature>
<dbReference type="PANTHER" id="PTHR21012:SF0">
    <property type="entry name" value="ASPARTATE 1-DECARBOXYLASE"/>
    <property type="match status" value="1"/>
</dbReference>
<evidence type="ECO:0000256" key="1">
    <source>
        <dbReference type="ARBA" id="ARBA00022490"/>
    </source>
</evidence>
<feature type="chain" id="PRO_5013997820" description="Aspartate 1-decarboxylase beta chain" evidence="9 13">
    <location>
        <begin position="1"/>
        <end position="24"/>
    </location>
</feature>
<dbReference type="PANTHER" id="PTHR21012">
    <property type="entry name" value="ASPARTATE 1-DECARBOXYLASE"/>
    <property type="match status" value="1"/>
</dbReference>
<evidence type="ECO:0000256" key="9">
    <source>
        <dbReference type="HAMAP-Rule" id="MF_00446"/>
    </source>
</evidence>
<evidence type="ECO:0000256" key="6">
    <source>
        <dbReference type="ARBA" id="ARBA00023239"/>
    </source>
</evidence>
<sequence length="129" mass="14455">MHRWMMKSKIHRATVTQADLNYEGSITVDQELLDAAEIIPHEMVQVYNVNTGSRFETYVIPGEPGSRVICLNGAAARMAQIGDLVILVTTAWLNEAELVNYEPKVVLVGEGNEIKRVYSDAKLALRRIK</sequence>
<dbReference type="NCBIfam" id="TIGR00223">
    <property type="entry name" value="panD"/>
    <property type="match status" value="1"/>
</dbReference>
<keyword evidence="6 9" id="KW-0456">Lyase</keyword>
<keyword evidence="15" id="KW-1185">Reference proteome</keyword>
<dbReference type="Gene3D" id="2.40.40.20">
    <property type="match status" value="1"/>
</dbReference>
<evidence type="ECO:0000256" key="7">
    <source>
        <dbReference type="ARBA" id="ARBA00023270"/>
    </source>
</evidence>
<name>E1QFH2_DESB2</name>
<dbReference type="STRING" id="644282.Deba_0938"/>
<dbReference type="SUPFAM" id="SSF50692">
    <property type="entry name" value="ADC-like"/>
    <property type="match status" value="1"/>
</dbReference>
<organism evidence="14 15">
    <name type="scientific">Desulfarculus baarsii (strain ATCC 33931 / DSM 2075 / LMG 7858 / VKM B-1802 / 2st14)</name>
    <dbReference type="NCBI Taxonomy" id="644282"/>
    <lineage>
        <taxon>Bacteria</taxon>
        <taxon>Pseudomonadati</taxon>
        <taxon>Thermodesulfobacteriota</taxon>
        <taxon>Desulfarculia</taxon>
        <taxon>Desulfarculales</taxon>
        <taxon>Desulfarculaceae</taxon>
        <taxon>Desulfarculus</taxon>
    </lineage>
</organism>
<comment type="pathway">
    <text evidence="9">Cofactor biosynthesis; (R)-pantothenate biosynthesis; beta-alanine from L-aspartate: step 1/1.</text>
</comment>
<dbReference type="EC" id="4.1.1.11" evidence="9"/>
<evidence type="ECO:0000256" key="13">
    <source>
        <dbReference type="PIRSR" id="PIRSR006246-5"/>
    </source>
</evidence>
<comment type="PTM">
    <text evidence="9 12">Is synthesized initially as an inactive proenzyme, which is activated by self-cleavage at a specific serine bond to produce a beta-subunit with a hydroxyl group at its C-terminus and an alpha-subunit with a pyruvoyl group at its N-terminus.</text>
</comment>
<dbReference type="GO" id="GO:0015940">
    <property type="term" value="P:pantothenate biosynthetic process"/>
    <property type="evidence" value="ECO:0007669"/>
    <property type="project" value="UniProtKB-UniRule"/>
</dbReference>
<keyword evidence="2 9" id="KW-0566">Pantothenate biosynthesis</keyword>
<proteinExistence type="inferred from homology"/>
<keyword evidence="4 9" id="KW-0068">Autocatalytic cleavage</keyword>